<evidence type="ECO:0000256" key="1">
    <source>
        <dbReference type="ARBA" id="ARBA00022553"/>
    </source>
</evidence>
<dbReference type="GO" id="GO:0000160">
    <property type="term" value="P:phosphorelay signal transduction system"/>
    <property type="evidence" value="ECO:0007669"/>
    <property type="project" value="InterPro"/>
</dbReference>
<protein>
    <submittedName>
        <fullName evidence="4">Response regulator receiver domain-containing protein</fullName>
    </submittedName>
</protein>
<dbReference type="AlphaFoldDB" id="A0A1H9X3X6"/>
<keyword evidence="1 2" id="KW-0597">Phosphoprotein</keyword>
<dbReference type="InterPro" id="IPR001789">
    <property type="entry name" value="Sig_transdc_resp-reg_receiver"/>
</dbReference>
<dbReference type="Pfam" id="PF00072">
    <property type="entry name" value="Response_reg"/>
    <property type="match status" value="1"/>
</dbReference>
<dbReference type="PANTHER" id="PTHR44591:SF3">
    <property type="entry name" value="RESPONSE REGULATORY DOMAIN-CONTAINING PROTEIN"/>
    <property type="match status" value="1"/>
</dbReference>
<dbReference type="Proteomes" id="UP000199051">
    <property type="component" value="Unassembled WGS sequence"/>
</dbReference>
<dbReference type="Gene3D" id="3.40.50.2300">
    <property type="match status" value="1"/>
</dbReference>
<dbReference type="SMART" id="SM00448">
    <property type="entry name" value="REC"/>
    <property type="match status" value="1"/>
</dbReference>
<reference evidence="5" key="1">
    <citation type="submission" date="2016-10" db="EMBL/GenBank/DDBJ databases">
        <authorList>
            <person name="Varghese N."/>
            <person name="Submissions S."/>
        </authorList>
    </citation>
    <scope>NUCLEOTIDE SEQUENCE [LARGE SCALE GENOMIC DNA]</scope>
    <source>
        <strain evidence="5">DSM 44260</strain>
    </source>
</reference>
<evidence type="ECO:0000256" key="2">
    <source>
        <dbReference type="PROSITE-ProRule" id="PRU00169"/>
    </source>
</evidence>
<dbReference type="EMBL" id="FOGI01000012">
    <property type="protein sequence ID" value="SES40814.1"/>
    <property type="molecule type" value="Genomic_DNA"/>
</dbReference>
<accession>A0A1H9X3X6</accession>
<organism evidence="4 5">
    <name type="scientific">Actinokineospora terrae</name>
    <dbReference type="NCBI Taxonomy" id="155974"/>
    <lineage>
        <taxon>Bacteria</taxon>
        <taxon>Bacillati</taxon>
        <taxon>Actinomycetota</taxon>
        <taxon>Actinomycetes</taxon>
        <taxon>Pseudonocardiales</taxon>
        <taxon>Pseudonocardiaceae</taxon>
        <taxon>Actinokineospora</taxon>
    </lineage>
</organism>
<evidence type="ECO:0000313" key="4">
    <source>
        <dbReference type="EMBL" id="SES40814.1"/>
    </source>
</evidence>
<name>A0A1H9X3X6_9PSEU</name>
<dbReference type="RefSeq" id="WP_177215789.1">
    <property type="nucleotide sequence ID" value="NZ_FOGI01000012.1"/>
</dbReference>
<dbReference type="InterPro" id="IPR050595">
    <property type="entry name" value="Bact_response_regulator"/>
</dbReference>
<sequence>MARVLVVEDDTDVRDLVAQWLREDHHEVLAVESAVLALAAVERNGLPQAVVLDVAMPGMDGVDLLHRLREYDEHLPAIFLSVLWSAADVQRMRDARAVYVGKPSSADRLRTALRGLLGEGDAEGLV</sequence>
<gene>
    <name evidence="4" type="ORF">SAMN04487818_112248</name>
</gene>
<feature type="modified residue" description="4-aspartylphosphate" evidence="2">
    <location>
        <position position="53"/>
    </location>
</feature>
<evidence type="ECO:0000259" key="3">
    <source>
        <dbReference type="PROSITE" id="PS50110"/>
    </source>
</evidence>
<dbReference type="PROSITE" id="PS50110">
    <property type="entry name" value="RESPONSE_REGULATORY"/>
    <property type="match status" value="1"/>
</dbReference>
<dbReference type="STRING" id="155974.SAMN04487818_112248"/>
<evidence type="ECO:0000313" key="5">
    <source>
        <dbReference type="Proteomes" id="UP000199051"/>
    </source>
</evidence>
<keyword evidence="5" id="KW-1185">Reference proteome</keyword>
<proteinExistence type="predicted"/>
<dbReference type="InterPro" id="IPR011006">
    <property type="entry name" value="CheY-like_superfamily"/>
</dbReference>
<feature type="domain" description="Response regulatory" evidence="3">
    <location>
        <begin position="3"/>
        <end position="117"/>
    </location>
</feature>
<dbReference type="SUPFAM" id="SSF52172">
    <property type="entry name" value="CheY-like"/>
    <property type="match status" value="1"/>
</dbReference>
<dbReference type="PANTHER" id="PTHR44591">
    <property type="entry name" value="STRESS RESPONSE REGULATOR PROTEIN 1"/>
    <property type="match status" value="1"/>
</dbReference>